<keyword evidence="2" id="KW-0732">Signal</keyword>
<dbReference type="AlphaFoldDB" id="A0A158A974"/>
<evidence type="ECO:0008006" key="5">
    <source>
        <dbReference type="Google" id="ProtNLM"/>
    </source>
</evidence>
<organism evidence="3 4">
    <name type="scientific">Caballeronia temeraria</name>
    <dbReference type="NCBI Taxonomy" id="1777137"/>
    <lineage>
        <taxon>Bacteria</taxon>
        <taxon>Pseudomonadati</taxon>
        <taxon>Pseudomonadota</taxon>
        <taxon>Betaproteobacteria</taxon>
        <taxon>Burkholderiales</taxon>
        <taxon>Burkholderiaceae</taxon>
        <taxon>Caballeronia</taxon>
    </lineage>
</organism>
<name>A0A158A974_9BURK</name>
<feature type="compositionally biased region" description="Basic and acidic residues" evidence="1">
    <location>
        <begin position="31"/>
        <end position="85"/>
    </location>
</feature>
<feature type="region of interest" description="Disordered" evidence="1">
    <location>
        <begin position="17"/>
        <end position="85"/>
    </location>
</feature>
<gene>
    <name evidence="3" type="ORF">AWB76_01923</name>
</gene>
<sequence length="85" mass="10136">MNKKIFAAAVIACLTTGAFAKPHHDKHEHRKNYEHGYQHKERFEHGERGERRDTFNRPEQHARDNSRADYDQYRGDIDKNRPYGN</sequence>
<feature type="compositionally biased region" description="Basic residues" evidence="1">
    <location>
        <begin position="21"/>
        <end position="30"/>
    </location>
</feature>
<keyword evidence="4" id="KW-1185">Reference proteome</keyword>
<evidence type="ECO:0000313" key="4">
    <source>
        <dbReference type="Proteomes" id="UP000054624"/>
    </source>
</evidence>
<evidence type="ECO:0000313" key="3">
    <source>
        <dbReference type="EMBL" id="SAK54146.1"/>
    </source>
</evidence>
<evidence type="ECO:0000256" key="1">
    <source>
        <dbReference type="SAM" id="MobiDB-lite"/>
    </source>
</evidence>
<feature type="signal peptide" evidence="2">
    <location>
        <begin position="1"/>
        <end position="20"/>
    </location>
</feature>
<dbReference type="Proteomes" id="UP000054624">
    <property type="component" value="Unassembled WGS sequence"/>
</dbReference>
<evidence type="ECO:0000256" key="2">
    <source>
        <dbReference type="SAM" id="SignalP"/>
    </source>
</evidence>
<dbReference type="RefSeq" id="WP_061159889.1">
    <property type="nucleotide sequence ID" value="NZ_FCOI02000005.1"/>
</dbReference>
<protein>
    <recommendedName>
        <fullName evidence="5">Lipoprotein</fullName>
    </recommendedName>
</protein>
<feature type="chain" id="PRO_5007620201" description="Lipoprotein" evidence="2">
    <location>
        <begin position="21"/>
        <end position="85"/>
    </location>
</feature>
<reference evidence="4" key="1">
    <citation type="submission" date="2016-01" db="EMBL/GenBank/DDBJ databases">
        <authorList>
            <person name="Peeters Charlotte."/>
        </authorList>
    </citation>
    <scope>NUCLEOTIDE SEQUENCE [LARGE SCALE GENOMIC DNA]</scope>
</reference>
<proteinExistence type="predicted"/>
<accession>A0A158A974</accession>
<dbReference type="EMBL" id="FCOI02000005">
    <property type="protein sequence ID" value="SAK54146.1"/>
    <property type="molecule type" value="Genomic_DNA"/>
</dbReference>